<dbReference type="PROSITE" id="PS51034">
    <property type="entry name" value="ZP_2"/>
    <property type="match status" value="1"/>
</dbReference>
<keyword evidence="1" id="KW-0732">Signal</keyword>
<feature type="domain" description="ZP" evidence="2">
    <location>
        <begin position="1"/>
        <end position="59"/>
    </location>
</feature>
<protein>
    <submittedName>
        <fullName evidence="3">ZP domain-containing protein</fullName>
    </submittedName>
</protein>
<proteinExistence type="predicted"/>
<name>A0A0M3KB17_ANISI</name>
<dbReference type="AlphaFoldDB" id="A0A0M3KB17"/>
<reference evidence="3" key="1">
    <citation type="submission" date="2017-02" db="UniProtKB">
        <authorList>
            <consortium name="WormBaseParasite"/>
        </authorList>
    </citation>
    <scope>IDENTIFICATION</scope>
</reference>
<evidence type="ECO:0000313" key="3">
    <source>
        <dbReference type="WBParaSite" id="ASIM_0001816301-mRNA-1"/>
    </source>
</evidence>
<dbReference type="PANTHER" id="PTHR22907:SF53">
    <property type="entry name" value="VON WILLEBRAND FACTOR TYPE A DOMAIN PROTEIN"/>
    <property type="match status" value="1"/>
</dbReference>
<dbReference type="PANTHER" id="PTHR22907">
    <property type="entry name" value="GH04558P"/>
    <property type="match status" value="1"/>
</dbReference>
<organism evidence="3">
    <name type="scientific">Anisakis simplex</name>
    <name type="common">Herring worm</name>
    <dbReference type="NCBI Taxonomy" id="6269"/>
    <lineage>
        <taxon>Eukaryota</taxon>
        <taxon>Metazoa</taxon>
        <taxon>Ecdysozoa</taxon>
        <taxon>Nematoda</taxon>
        <taxon>Chromadorea</taxon>
        <taxon>Rhabditida</taxon>
        <taxon>Spirurina</taxon>
        <taxon>Ascaridomorpha</taxon>
        <taxon>Ascaridoidea</taxon>
        <taxon>Anisakidae</taxon>
        <taxon>Anisakis</taxon>
        <taxon>Anisakis simplex complex</taxon>
    </lineage>
</organism>
<accession>A0A0M3KB17</accession>
<dbReference type="InterPro" id="IPR001507">
    <property type="entry name" value="ZP_dom"/>
</dbReference>
<dbReference type="WBParaSite" id="ASIM_0001816301-mRNA-1">
    <property type="protein sequence ID" value="ASIM_0001816301-mRNA-1"/>
    <property type="gene ID" value="ASIM_0001816301"/>
</dbReference>
<sequence>LETPNYSKLLERPRKGDAYIFRDMSVFKFPGDGNVVFQCSISLCDMESGAACTSMIPPNCAGGAEAAENRVPRSAPQIREGFSLTVNVETRTLNVIENESIRPPTPAKYCDIR</sequence>
<evidence type="ECO:0000256" key="1">
    <source>
        <dbReference type="ARBA" id="ARBA00022729"/>
    </source>
</evidence>
<dbReference type="InterPro" id="IPR051962">
    <property type="entry name" value="Cuticlin"/>
</dbReference>
<evidence type="ECO:0000259" key="2">
    <source>
        <dbReference type="PROSITE" id="PS51034"/>
    </source>
</evidence>